<comment type="caution">
    <text evidence="4">The sequence shown here is derived from an EMBL/GenBank/DDBJ whole genome shotgun (WGS) entry which is preliminary data.</text>
</comment>
<gene>
    <name evidence="4" type="ORF">ZHD862_LOCUS38211</name>
</gene>
<comment type="cofactor">
    <cofactor evidence="1">
        <name>a divalent metal cation</name>
        <dbReference type="ChEBI" id="CHEBI:60240"/>
    </cofactor>
</comment>
<feature type="non-terminal residue" evidence="4">
    <location>
        <position position="1"/>
    </location>
</feature>
<evidence type="ECO:0000259" key="3">
    <source>
        <dbReference type="Pfam" id="PF13359"/>
    </source>
</evidence>
<evidence type="ECO:0000256" key="1">
    <source>
        <dbReference type="ARBA" id="ARBA00001968"/>
    </source>
</evidence>
<dbReference type="Pfam" id="PF13359">
    <property type="entry name" value="DDE_Tnp_4"/>
    <property type="match status" value="1"/>
</dbReference>
<dbReference type="InterPro" id="IPR027806">
    <property type="entry name" value="HARBI1_dom"/>
</dbReference>
<evidence type="ECO:0000313" key="4">
    <source>
        <dbReference type="EMBL" id="CAF1517283.1"/>
    </source>
</evidence>
<proteinExistence type="predicted"/>
<name>A0A815UQY8_9BILA</name>
<keyword evidence="2" id="KW-0479">Metal-binding</keyword>
<dbReference type="GO" id="GO:0046872">
    <property type="term" value="F:metal ion binding"/>
    <property type="evidence" value="ECO:0007669"/>
    <property type="project" value="UniProtKB-KW"/>
</dbReference>
<dbReference type="Proteomes" id="UP000663864">
    <property type="component" value="Unassembled WGS sequence"/>
</dbReference>
<accession>A0A815UQY8</accession>
<evidence type="ECO:0000256" key="2">
    <source>
        <dbReference type="ARBA" id="ARBA00022723"/>
    </source>
</evidence>
<organism evidence="4 5">
    <name type="scientific">Rotaria sordida</name>
    <dbReference type="NCBI Taxonomy" id="392033"/>
    <lineage>
        <taxon>Eukaryota</taxon>
        <taxon>Metazoa</taxon>
        <taxon>Spiralia</taxon>
        <taxon>Gnathifera</taxon>
        <taxon>Rotifera</taxon>
        <taxon>Eurotatoria</taxon>
        <taxon>Bdelloidea</taxon>
        <taxon>Philodinida</taxon>
        <taxon>Philodinidae</taxon>
        <taxon>Rotaria</taxon>
    </lineage>
</organism>
<dbReference type="AlphaFoldDB" id="A0A815UQY8"/>
<sequence length="298" mass="34109">RYQWIHKLLEQRGSVLEAEMIICNKCRTSLYKERKRSGVVGSDTSLSVEPEESVNINQGNNSIFGNLINIGDVYGDGNDEEYCSWCFKTGTETKVLSSVERMLLLCNYKIYCSPNAKHCKNGCVDIPLERFDEPTSLTCNQISLLINDLIYEVNRVKLMPLLVENDSMISEDDYQAWTGWSLNHLKDMTSLISLRMHKSKHRQPFEAICFDHLPRADAIAHYTAYTETFFGNSLALIWDGTYIYCNKSEDHKLQQETYSGQKSRHLVKFMSVVLPDSYILDLVGPFKGKDNDAKISKV</sequence>
<protein>
    <recommendedName>
        <fullName evidence="3">DDE Tnp4 domain-containing protein</fullName>
    </recommendedName>
</protein>
<evidence type="ECO:0000313" key="5">
    <source>
        <dbReference type="Proteomes" id="UP000663864"/>
    </source>
</evidence>
<reference evidence="4" key="1">
    <citation type="submission" date="2021-02" db="EMBL/GenBank/DDBJ databases">
        <authorList>
            <person name="Nowell W R."/>
        </authorList>
    </citation>
    <scope>NUCLEOTIDE SEQUENCE</scope>
</reference>
<dbReference type="EMBL" id="CAJNOT010008334">
    <property type="protein sequence ID" value="CAF1517283.1"/>
    <property type="molecule type" value="Genomic_DNA"/>
</dbReference>
<feature type="domain" description="DDE Tnp4" evidence="3">
    <location>
        <begin position="239"/>
        <end position="295"/>
    </location>
</feature>